<evidence type="ECO:0000313" key="7">
    <source>
        <dbReference type="Proteomes" id="UP001564657"/>
    </source>
</evidence>
<gene>
    <name evidence="6" type="ORF">AB8U03_10305</name>
</gene>
<evidence type="ECO:0000256" key="3">
    <source>
        <dbReference type="PROSITE-ProRule" id="PRU00169"/>
    </source>
</evidence>
<name>A0ABV4BR90_9CLOT</name>
<dbReference type="InterPro" id="IPR005561">
    <property type="entry name" value="ANTAR"/>
</dbReference>
<evidence type="ECO:0000313" key="6">
    <source>
        <dbReference type="EMBL" id="MEY8000582.1"/>
    </source>
</evidence>
<dbReference type="InterPro" id="IPR011006">
    <property type="entry name" value="CheY-like_superfamily"/>
</dbReference>
<comment type="caution">
    <text evidence="6">The sequence shown here is derived from an EMBL/GenBank/DDBJ whole genome shotgun (WGS) entry which is preliminary data.</text>
</comment>
<dbReference type="Pfam" id="PF00072">
    <property type="entry name" value="Response_reg"/>
    <property type="match status" value="1"/>
</dbReference>
<dbReference type="Gene3D" id="1.10.10.10">
    <property type="entry name" value="Winged helix-like DNA-binding domain superfamily/Winged helix DNA-binding domain"/>
    <property type="match status" value="1"/>
</dbReference>
<feature type="domain" description="ANTAR" evidence="5">
    <location>
        <begin position="124"/>
        <end position="185"/>
    </location>
</feature>
<dbReference type="InterPro" id="IPR008327">
    <property type="entry name" value="Sig_transdc_resp-reg_antiterm"/>
</dbReference>
<dbReference type="PANTHER" id="PTHR43367">
    <property type="match status" value="1"/>
</dbReference>
<dbReference type="PANTHER" id="PTHR43367:SF1">
    <property type="entry name" value="TWO-COMPONENT RESPONSE REGULATOR-LIKE APRR6-RELATED"/>
    <property type="match status" value="1"/>
</dbReference>
<keyword evidence="7" id="KW-1185">Reference proteome</keyword>
<dbReference type="Gene3D" id="3.40.50.2300">
    <property type="match status" value="1"/>
</dbReference>
<dbReference type="SMART" id="SM00448">
    <property type="entry name" value="REC"/>
    <property type="match status" value="1"/>
</dbReference>
<dbReference type="InterPro" id="IPR001789">
    <property type="entry name" value="Sig_transdc_resp-reg_receiver"/>
</dbReference>
<dbReference type="SMART" id="SM01012">
    <property type="entry name" value="ANTAR"/>
    <property type="match status" value="1"/>
</dbReference>
<dbReference type="InterPro" id="IPR036388">
    <property type="entry name" value="WH-like_DNA-bd_sf"/>
</dbReference>
<dbReference type="PIRSF" id="PIRSF036382">
    <property type="entry name" value="RR_antiterm"/>
    <property type="match status" value="1"/>
</dbReference>
<feature type="modified residue" description="4-aspartylphosphate" evidence="3">
    <location>
        <position position="53"/>
    </location>
</feature>
<sequence length="193" mass="21972">MGKIVLAEDEPITRMDIYEMLTSSGYDVVGKASDGLQAVDLCRRCRPDLAIMDIKMSKLDGIQAAQLIIKEELAEAVIMLTAYSGKEFINKAKEIGVFGYIVKPIDERKLIPQIEIAISKGREIKSIRNKVIEIKQQAEKTKIIYRAKELLMEKYSITENEAYSKIRKLSMNNQCSILETSKKLIDFNNRHVK</sequence>
<accession>A0ABV4BR90</accession>
<dbReference type="Pfam" id="PF03861">
    <property type="entry name" value="ANTAR"/>
    <property type="match status" value="1"/>
</dbReference>
<dbReference type="EMBL" id="JBGEWD010000009">
    <property type="protein sequence ID" value="MEY8000582.1"/>
    <property type="molecule type" value="Genomic_DNA"/>
</dbReference>
<dbReference type="PROSITE" id="PS50110">
    <property type="entry name" value="RESPONSE_REGULATORY"/>
    <property type="match status" value="1"/>
</dbReference>
<keyword evidence="3" id="KW-0597">Phosphoprotein</keyword>
<dbReference type="Proteomes" id="UP001564657">
    <property type="component" value="Unassembled WGS sequence"/>
</dbReference>
<reference evidence="6 7" key="1">
    <citation type="submission" date="2024-08" db="EMBL/GenBank/DDBJ databases">
        <title>Clostridium lapicellarii sp. nov., and Clostridium renhuaiense sp. nov., two species isolated from the mud in a fermentation cellar used for producing sauce-flavour Chinese liquors.</title>
        <authorList>
            <person name="Yang F."/>
            <person name="Wang H."/>
            <person name="Chen L.Q."/>
            <person name="Zhou N."/>
            <person name="Lu J.J."/>
            <person name="Pu X.X."/>
            <person name="Wan B."/>
            <person name="Wang L."/>
            <person name="Liu S.J."/>
        </authorList>
    </citation>
    <scope>NUCLEOTIDE SEQUENCE [LARGE SCALE GENOMIC DNA]</scope>
    <source>
        <strain evidence="6 7">MT-5</strain>
    </source>
</reference>
<feature type="domain" description="Response regulatory" evidence="4">
    <location>
        <begin position="3"/>
        <end position="118"/>
    </location>
</feature>
<evidence type="ECO:0000259" key="4">
    <source>
        <dbReference type="PROSITE" id="PS50110"/>
    </source>
</evidence>
<organism evidence="6 7">
    <name type="scientific">Clostridium moutaii</name>
    <dbReference type="NCBI Taxonomy" id="3240932"/>
    <lineage>
        <taxon>Bacteria</taxon>
        <taxon>Bacillati</taxon>
        <taxon>Bacillota</taxon>
        <taxon>Clostridia</taxon>
        <taxon>Eubacteriales</taxon>
        <taxon>Clostridiaceae</taxon>
        <taxon>Clostridium</taxon>
    </lineage>
</organism>
<proteinExistence type="predicted"/>
<dbReference type="PROSITE" id="PS50921">
    <property type="entry name" value="ANTAR"/>
    <property type="match status" value="1"/>
</dbReference>
<dbReference type="RefSeq" id="WP_369704476.1">
    <property type="nucleotide sequence ID" value="NZ_JBGEWD010000009.1"/>
</dbReference>
<comment type="function">
    <text evidence="2">May play the central regulatory role in sporulation. It may be an element of the effector pathway responsible for the activation of sporulation genes in response to nutritional stress. Spo0A may act in concert with spo0H (a sigma factor) to control the expression of some genes that are critical to the sporulation process.</text>
</comment>
<protein>
    <recommendedName>
        <fullName evidence="1">Stage 0 sporulation protein A homolog</fullName>
    </recommendedName>
</protein>
<evidence type="ECO:0000256" key="2">
    <source>
        <dbReference type="ARBA" id="ARBA00024867"/>
    </source>
</evidence>
<evidence type="ECO:0000256" key="1">
    <source>
        <dbReference type="ARBA" id="ARBA00018672"/>
    </source>
</evidence>
<evidence type="ECO:0000259" key="5">
    <source>
        <dbReference type="PROSITE" id="PS50921"/>
    </source>
</evidence>
<dbReference type="SUPFAM" id="SSF52172">
    <property type="entry name" value="CheY-like"/>
    <property type="match status" value="1"/>
</dbReference>